<reference evidence="2 3" key="1">
    <citation type="submission" date="2018-06" db="EMBL/GenBank/DDBJ databases">
        <authorList>
            <consortium name="Pathogen Informatics"/>
            <person name="Doyle S."/>
        </authorList>
    </citation>
    <scope>NUCLEOTIDE SEQUENCE [LARGE SCALE GENOMIC DNA]</scope>
    <source>
        <strain evidence="2 3">NCTC13100</strain>
    </source>
</reference>
<proteinExistence type="predicted"/>
<dbReference type="EMBL" id="UGTI01000001">
    <property type="protein sequence ID" value="SUB77335.1"/>
    <property type="molecule type" value="Genomic_DNA"/>
</dbReference>
<evidence type="ECO:0000313" key="2">
    <source>
        <dbReference type="EMBL" id="SUB77335.1"/>
    </source>
</evidence>
<evidence type="ECO:0000313" key="3">
    <source>
        <dbReference type="Proteomes" id="UP000254263"/>
    </source>
</evidence>
<gene>
    <name evidence="2" type="ORF">NCTC13100_00456</name>
</gene>
<feature type="signal peptide" evidence="1">
    <location>
        <begin position="1"/>
        <end position="22"/>
    </location>
</feature>
<accession>A0A379DHY9</accession>
<sequence>MKISLQYILVMLGALCCIPSYAQDSLSDKGAGQYLDLRLDVANNHLWRGIEVSDGLVMLASVAVHDKSERFKLGVWGGSNTSGQYKEFNFFGELNLGAFGISLWDIYNFSPGAGYNNREFFNYNARTTGRFLDCNLSCDLGKTGIGLPLTLQWSTILFGRDRGADNSGNRYSSYVYAEYLLLRSQGWRADLGVGGAFTLASKQGDSSTFYSDKPGIIHIQLRVEHDIRISSTYTFPVFARAVFNPVMDRAFLQIGARVLSF</sequence>
<protein>
    <submittedName>
        <fullName evidence="2">Uncharacterized protein</fullName>
    </submittedName>
</protein>
<keyword evidence="1" id="KW-0732">Signal</keyword>
<name>A0A379DHY9_9PORP</name>
<dbReference type="RefSeq" id="WP_147277709.1">
    <property type="nucleotide sequence ID" value="NZ_UGTI01000001.1"/>
</dbReference>
<dbReference type="AlphaFoldDB" id="A0A379DHY9"/>
<organism evidence="2 3">
    <name type="scientific">Porphyromonas macacae</name>
    <dbReference type="NCBI Taxonomy" id="28115"/>
    <lineage>
        <taxon>Bacteria</taxon>
        <taxon>Pseudomonadati</taxon>
        <taxon>Bacteroidota</taxon>
        <taxon>Bacteroidia</taxon>
        <taxon>Bacteroidales</taxon>
        <taxon>Porphyromonadaceae</taxon>
        <taxon>Porphyromonas</taxon>
    </lineage>
</organism>
<feature type="chain" id="PRO_5016772908" evidence="1">
    <location>
        <begin position="23"/>
        <end position="261"/>
    </location>
</feature>
<evidence type="ECO:0000256" key="1">
    <source>
        <dbReference type="SAM" id="SignalP"/>
    </source>
</evidence>
<dbReference type="Proteomes" id="UP000254263">
    <property type="component" value="Unassembled WGS sequence"/>
</dbReference>